<dbReference type="InterPro" id="IPR006037">
    <property type="entry name" value="RCK_C"/>
</dbReference>
<dbReference type="InterPro" id="IPR038770">
    <property type="entry name" value="Na+/solute_symporter_sf"/>
</dbReference>
<reference evidence="12" key="1">
    <citation type="submission" date="2020-10" db="EMBL/GenBank/DDBJ databases">
        <authorList>
            <person name="Gilroy R."/>
        </authorList>
    </citation>
    <scope>NUCLEOTIDE SEQUENCE</scope>
    <source>
        <strain evidence="12">ChiHjej13B12-12457</strain>
    </source>
</reference>
<feature type="transmembrane region" description="Helical" evidence="10">
    <location>
        <begin position="271"/>
        <end position="289"/>
    </location>
</feature>
<dbReference type="NCBIfam" id="NF003715">
    <property type="entry name" value="PRK05326.1-2"/>
    <property type="match status" value="1"/>
</dbReference>
<dbReference type="NCBIfam" id="NF003716">
    <property type="entry name" value="PRK05326.1-3"/>
    <property type="match status" value="1"/>
</dbReference>
<dbReference type="Gene3D" id="3.30.70.1450">
    <property type="entry name" value="Regulator of K+ conductance, C-terminal domain"/>
    <property type="match status" value="2"/>
</dbReference>
<keyword evidence="8" id="KW-0406">Ion transport</keyword>
<evidence type="ECO:0000256" key="9">
    <source>
        <dbReference type="ARBA" id="ARBA00023136"/>
    </source>
</evidence>
<comment type="caution">
    <text evidence="12">The sequence shown here is derived from an EMBL/GenBank/DDBJ whole genome shotgun (WGS) entry which is preliminary data.</text>
</comment>
<feature type="transmembrane region" description="Helical" evidence="10">
    <location>
        <begin position="57"/>
        <end position="77"/>
    </location>
</feature>
<evidence type="ECO:0000313" key="12">
    <source>
        <dbReference type="EMBL" id="HIR62628.1"/>
    </source>
</evidence>
<evidence type="ECO:0000256" key="4">
    <source>
        <dbReference type="ARBA" id="ARBA00022475"/>
    </source>
</evidence>
<feature type="domain" description="RCK C-terminal" evidence="11">
    <location>
        <begin position="401"/>
        <end position="483"/>
    </location>
</feature>
<evidence type="ECO:0000256" key="6">
    <source>
        <dbReference type="ARBA" id="ARBA00022692"/>
    </source>
</evidence>
<feature type="transmembrane region" description="Helical" evidence="10">
    <location>
        <begin position="118"/>
        <end position="138"/>
    </location>
</feature>
<feature type="transmembrane region" description="Helical" evidence="10">
    <location>
        <begin position="192"/>
        <end position="210"/>
    </location>
</feature>
<dbReference type="Proteomes" id="UP000886744">
    <property type="component" value="Unassembled WGS sequence"/>
</dbReference>
<dbReference type="GO" id="GO:0008324">
    <property type="term" value="F:monoatomic cation transmembrane transporter activity"/>
    <property type="evidence" value="ECO:0007669"/>
    <property type="project" value="InterPro"/>
</dbReference>
<feature type="transmembrane region" description="Helical" evidence="10">
    <location>
        <begin position="31"/>
        <end position="51"/>
    </location>
</feature>
<name>A0A9D1E123_9BACT</name>
<feature type="transmembrane region" description="Helical" evidence="10">
    <location>
        <begin position="241"/>
        <end position="259"/>
    </location>
</feature>
<dbReference type="GO" id="GO:0006813">
    <property type="term" value="P:potassium ion transport"/>
    <property type="evidence" value="ECO:0007669"/>
    <property type="project" value="UniProtKB-KW"/>
</dbReference>
<keyword evidence="5" id="KW-0633">Potassium transport</keyword>
<keyword evidence="7 10" id="KW-1133">Transmembrane helix</keyword>
<keyword evidence="6 10" id="KW-0812">Transmembrane</keyword>
<evidence type="ECO:0000256" key="3">
    <source>
        <dbReference type="ARBA" id="ARBA00022449"/>
    </source>
</evidence>
<feature type="transmembrane region" description="Helical" evidence="10">
    <location>
        <begin position="6"/>
        <end position="24"/>
    </location>
</feature>
<keyword evidence="4" id="KW-1003">Cell membrane</keyword>
<dbReference type="GO" id="GO:0005886">
    <property type="term" value="C:plasma membrane"/>
    <property type="evidence" value="ECO:0007669"/>
    <property type="project" value="UniProtKB-SubCell"/>
</dbReference>
<feature type="domain" description="RCK C-terminal" evidence="11">
    <location>
        <begin position="484"/>
        <end position="543"/>
    </location>
</feature>
<accession>A0A9D1E123</accession>
<feature type="transmembrane region" description="Helical" evidence="10">
    <location>
        <begin position="295"/>
        <end position="319"/>
    </location>
</feature>
<keyword evidence="9 10" id="KW-0472">Membrane</keyword>
<dbReference type="GO" id="GO:0015297">
    <property type="term" value="F:antiporter activity"/>
    <property type="evidence" value="ECO:0007669"/>
    <property type="project" value="UniProtKB-KW"/>
</dbReference>
<evidence type="ECO:0000256" key="5">
    <source>
        <dbReference type="ARBA" id="ARBA00022538"/>
    </source>
</evidence>
<dbReference type="GO" id="GO:1902600">
    <property type="term" value="P:proton transmembrane transport"/>
    <property type="evidence" value="ECO:0007669"/>
    <property type="project" value="InterPro"/>
</dbReference>
<reference evidence="12" key="2">
    <citation type="journal article" date="2021" name="PeerJ">
        <title>Extensive microbial diversity within the chicken gut microbiome revealed by metagenomics and culture.</title>
        <authorList>
            <person name="Gilroy R."/>
            <person name="Ravi A."/>
            <person name="Getino M."/>
            <person name="Pursley I."/>
            <person name="Horton D.L."/>
            <person name="Alikhan N.F."/>
            <person name="Baker D."/>
            <person name="Gharbi K."/>
            <person name="Hall N."/>
            <person name="Watson M."/>
            <person name="Adriaenssens E.M."/>
            <person name="Foster-Nyarko E."/>
            <person name="Jarju S."/>
            <person name="Secka A."/>
            <person name="Antonio M."/>
            <person name="Oren A."/>
            <person name="Chaudhuri R.R."/>
            <person name="La Ragione R."/>
            <person name="Hildebrand F."/>
            <person name="Pallen M.J."/>
        </authorList>
    </citation>
    <scope>NUCLEOTIDE SEQUENCE</scope>
    <source>
        <strain evidence="12">ChiHjej13B12-12457</strain>
    </source>
</reference>
<dbReference type="EMBL" id="DVHI01000046">
    <property type="protein sequence ID" value="HIR62628.1"/>
    <property type="molecule type" value="Genomic_DNA"/>
</dbReference>
<dbReference type="InterPro" id="IPR006153">
    <property type="entry name" value="Cation/H_exchanger_TM"/>
</dbReference>
<dbReference type="Pfam" id="PF00999">
    <property type="entry name" value="Na_H_Exchanger"/>
    <property type="match status" value="1"/>
</dbReference>
<dbReference type="PROSITE" id="PS51202">
    <property type="entry name" value="RCK_C"/>
    <property type="match status" value="2"/>
</dbReference>
<protein>
    <submittedName>
        <fullName evidence="12">Potassium/proton antiporter</fullName>
    </submittedName>
</protein>
<evidence type="ECO:0000256" key="2">
    <source>
        <dbReference type="ARBA" id="ARBA00022448"/>
    </source>
</evidence>
<dbReference type="Gene3D" id="1.20.1530.20">
    <property type="match status" value="1"/>
</dbReference>
<keyword evidence="2" id="KW-0813">Transport</keyword>
<evidence type="ECO:0000259" key="11">
    <source>
        <dbReference type="PROSITE" id="PS51202"/>
    </source>
</evidence>
<proteinExistence type="predicted"/>
<dbReference type="InterPro" id="IPR036721">
    <property type="entry name" value="RCK_C_sf"/>
</dbReference>
<comment type="subcellular location">
    <subcellularLocation>
        <location evidence="1">Cell membrane</location>
        <topology evidence="1">Multi-pass membrane protein</topology>
    </subcellularLocation>
</comment>
<dbReference type="AlphaFoldDB" id="A0A9D1E123"/>
<evidence type="ECO:0000256" key="7">
    <source>
        <dbReference type="ARBA" id="ARBA00022989"/>
    </source>
</evidence>
<dbReference type="Pfam" id="PF02080">
    <property type="entry name" value="TrkA_C"/>
    <property type="match status" value="2"/>
</dbReference>
<keyword evidence="5" id="KW-0630">Potassium</keyword>
<dbReference type="PANTHER" id="PTHR32507">
    <property type="entry name" value="NA(+)/H(+) ANTIPORTER 1"/>
    <property type="match status" value="1"/>
</dbReference>
<keyword evidence="3" id="KW-0050">Antiport</keyword>
<sequence length="543" mass="59188">MTLTLLLLVAAIVIVLCVVLNNVSNKIGIPMLLAFILLGMAFGSDGIVKIPFDNFDFTESICTVALIFIMFYGGFGTRWKEAKPVVVKAGILSTLGVALTAGLTGLFCYYVLKLPAALGFLVGAVLSSTDAASVFSILRSRKLGLKYNTASLLEIESGSNDPCSYMLTVIMMAVIEGTVSGGRIVYMVFAQIVYGAAIGAVIAVSAAWLMKHFRSTTSGFDTLFVLAVAIFSYAIPNLIGGNGYLSAYIVGIVLGNANIRGKKTLVPFFDGLTSLMQIIIFFLLGLLAFPSQLPAIAIPAILIALFMTFVARPLSVFAIMAPFRSKWRQQLLVSFVGLRGAASVVFAIMALPASRQLTGNEYDLFNIVLMIVLLSISLQGSLIPLVARKLRMTSSEEDILKTFTDYSDNMDVSFVQMNIGEKDSWCGKVIKDLPIPQETLVAVILRNEKAIIPSGKTKILPGDKVIMSARDFEDEDLMQLSERRIERGSEWIGKKVFQYSPDSNELIVLIKRGNRAIIPRGNTVIHKNDVMVINKIRKESLQN</sequence>
<dbReference type="PANTHER" id="PTHR32507:SF7">
    <property type="entry name" value="K(+)_H(+) ANTIPORTER NHAP2"/>
    <property type="match status" value="1"/>
</dbReference>
<gene>
    <name evidence="12" type="ORF">IAC94_03775</name>
</gene>
<evidence type="ECO:0000313" key="13">
    <source>
        <dbReference type="Proteomes" id="UP000886744"/>
    </source>
</evidence>
<feature type="transmembrane region" description="Helical" evidence="10">
    <location>
        <begin position="89"/>
        <end position="112"/>
    </location>
</feature>
<feature type="transmembrane region" description="Helical" evidence="10">
    <location>
        <begin position="364"/>
        <end position="387"/>
    </location>
</feature>
<dbReference type="SUPFAM" id="SSF116726">
    <property type="entry name" value="TrkA C-terminal domain-like"/>
    <property type="match status" value="2"/>
</dbReference>
<evidence type="ECO:0000256" key="1">
    <source>
        <dbReference type="ARBA" id="ARBA00004651"/>
    </source>
</evidence>
<feature type="transmembrane region" description="Helical" evidence="10">
    <location>
        <begin position="331"/>
        <end position="352"/>
    </location>
</feature>
<evidence type="ECO:0000256" key="8">
    <source>
        <dbReference type="ARBA" id="ARBA00023065"/>
    </source>
</evidence>
<organism evidence="12 13">
    <name type="scientific">Candidatus Coprenecus avistercoris</name>
    <dbReference type="NCBI Taxonomy" id="2840730"/>
    <lineage>
        <taxon>Bacteria</taxon>
        <taxon>Pseudomonadati</taxon>
        <taxon>Bacteroidota</taxon>
        <taxon>Bacteroidia</taxon>
        <taxon>Bacteroidales</taxon>
        <taxon>Rikenellaceae</taxon>
        <taxon>Rikenellaceae incertae sedis</taxon>
        <taxon>Candidatus Coprenecus</taxon>
    </lineage>
</organism>
<evidence type="ECO:0000256" key="10">
    <source>
        <dbReference type="SAM" id="Phobius"/>
    </source>
</evidence>